<name>A0AAV8XYW0_9CUCU</name>
<evidence type="ECO:0000313" key="2">
    <source>
        <dbReference type="EMBL" id="KAJ8944064.1"/>
    </source>
</evidence>
<evidence type="ECO:0000313" key="3">
    <source>
        <dbReference type="Proteomes" id="UP001162162"/>
    </source>
</evidence>
<proteinExistence type="predicted"/>
<dbReference type="Proteomes" id="UP001162162">
    <property type="component" value="Unassembled WGS sequence"/>
</dbReference>
<accession>A0AAV8XYW0</accession>
<keyword evidence="3" id="KW-1185">Reference proteome</keyword>
<dbReference type="PANTHER" id="PTHR45823:SF1">
    <property type="entry name" value="T-SNARE COILED-COIL HOMOLOGY DOMAIN-CONTAINING PROTEIN"/>
    <property type="match status" value="1"/>
</dbReference>
<evidence type="ECO:0000256" key="1">
    <source>
        <dbReference type="SAM" id="Coils"/>
    </source>
</evidence>
<organism evidence="2 3">
    <name type="scientific">Aromia moschata</name>
    <dbReference type="NCBI Taxonomy" id="1265417"/>
    <lineage>
        <taxon>Eukaryota</taxon>
        <taxon>Metazoa</taxon>
        <taxon>Ecdysozoa</taxon>
        <taxon>Arthropoda</taxon>
        <taxon>Hexapoda</taxon>
        <taxon>Insecta</taxon>
        <taxon>Pterygota</taxon>
        <taxon>Neoptera</taxon>
        <taxon>Endopterygota</taxon>
        <taxon>Coleoptera</taxon>
        <taxon>Polyphaga</taxon>
        <taxon>Cucujiformia</taxon>
        <taxon>Chrysomeloidea</taxon>
        <taxon>Cerambycidae</taxon>
        <taxon>Cerambycinae</taxon>
        <taxon>Callichromatini</taxon>
        <taxon>Aromia</taxon>
    </lineage>
</organism>
<reference evidence="2" key="1">
    <citation type="journal article" date="2023" name="Insect Mol. Biol.">
        <title>Genome sequencing provides insights into the evolution of gene families encoding plant cell wall-degrading enzymes in longhorned beetles.</title>
        <authorList>
            <person name="Shin N.R."/>
            <person name="Okamura Y."/>
            <person name="Kirsch R."/>
            <person name="Pauchet Y."/>
        </authorList>
    </citation>
    <scope>NUCLEOTIDE SEQUENCE</scope>
    <source>
        <strain evidence="2">AMC_N1</strain>
    </source>
</reference>
<keyword evidence="1" id="KW-0175">Coiled coil</keyword>
<protein>
    <submittedName>
        <fullName evidence="2">Uncharacterized protein</fullName>
    </submittedName>
</protein>
<feature type="coiled-coil region" evidence="1">
    <location>
        <begin position="20"/>
        <end position="47"/>
    </location>
</feature>
<sequence>MEEQVQKLEGRLDEQVKTIKEDFNVQVEELKNEVDEQLQQQNKKKITHVKEVCEQLQQNLESLARGGATKAEGISRPDVKPPQFDGKVSRGTYLRQFEAAATANGWTDSEKATGLIIALRGEAIDVLKGIPVEQYHSFEHLKDHLEMRYGDKHMQHVYQVQLKGRLQLAGENLQHLEADILRLVRLASPTAPPEFLEQLSIQHVIDGLRNGETQQALRLGRHRTLNDAVSCSGVRSSEGGLKGTCEGPKSLCHG</sequence>
<dbReference type="PANTHER" id="PTHR45823">
    <property type="entry name" value="T-SNARE COILED-COIL HOMOLOGY DOMAIN-CONTAINING PROTEIN"/>
    <property type="match status" value="1"/>
</dbReference>
<gene>
    <name evidence="2" type="ORF">NQ318_005974</name>
</gene>
<comment type="caution">
    <text evidence="2">The sequence shown here is derived from an EMBL/GenBank/DDBJ whole genome shotgun (WGS) entry which is preliminary data.</text>
</comment>
<dbReference type="AlphaFoldDB" id="A0AAV8XYW0"/>
<dbReference type="EMBL" id="JAPWTK010000268">
    <property type="protein sequence ID" value="KAJ8944064.1"/>
    <property type="molecule type" value="Genomic_DNA"/>
</dbReference>